<gene>
    <name evidence="2" type="ORF">AERO8C_50526</name>
</gene>
<dbReference type="Gene3D" id="3.40.50.2300">
    <property type="match status" value="2"/>
</dbReference>
<feature type="chain" id="PRO_5025002999" evidence="1">
    <location>
        <begin position="21"/>
        <end position="308"/>
    </location>
</feature>
<evidence type="ECO:0000313" key="3">
    <source>
        <dbReference type="Proteomes" id="UP000439123"/>
    </source>
</evidence>
<dbReference type="Proteomes" id="UP000439123">
    <property type="component" value="Unassembled WGS sequence"/>
</dbReference>
<evidence type="ECO:0000256" key="1">
    <source>
        <dbReference type="SAM" id="SignalP"/>
    </source>
</evidence>
<dbReference type="Pfam" id="PF04392">
    <property type="entry name" value="ABC_sub_bind"/>
    <property type="match status" value="1"/>
</dbReference>
<accession>A0A653L8S0</accession>
<dbReference type="PANTHER" id="PTHR35271:SF1">
    <property type="entry name" value="ABC TRANSPORTER, SUBSTRATE-BINDING LIPOPROTEIN"/>
    <property type="match status" value="1"/>
</dbReference>
<protein>
    <submittedName>
        <fullName evidence="2">ABC transporter substrate-binding protein</fullName>
    </submittedName>
</protein>
<reference evidence="2 3" key="1">
    <citation type="submission" date="2019-10" db="EMBL/GenBank/DDBJ databases">
        <authorList>
            <person name="Karimi E."/>
        </authorList>
    </citation>
    <scope>NUCLEOTIDE SEQUENCE [LARGE SCALE GENOMIC DNA]</scope>
    <source>
        <strain evidence="2">Aeromonas sp. 8C</strain>
    </source>
</reference>
<sequence length="308" mass="34032">MIMVRLLFVLLLLLALPAHALSIAMVLWRGETAAEAGFRAELTRLGYQATITTYNADQDRTALATMLRQQMLPKLAEYDYIYTFGTTATTMTKSLVANRKPLIFNVVSDPVGADILSEDKTQNSMVAGVSNMVPMALQLANASEHLATGKRLLLPFNPREQNTLLVADMLLNEAKRYHWQMVTWRMAPDPRRLDNELKRLQQDAKNDIVFLAADSYLLSIAPRLLNALNEAAIPTICSAELFVEHGCSVGTISSYEALGKMAAGIIHRHQQGTELQDIPLQTDPHPKLVLGQLGNATTQEASPEKPKP</sequence>
<organism evidence="2 3">
    <name type="scientific">Aeromonas veronii</name>
    <dbReference type="NCBI Taxonomy" id="654"/>
    <lineage>
        <taxon>Bacteria</taxon>
        <taxon>Pseudomonadati</taxon>
        <taxon>Pseudomonadota</taxon>
        <taxon>Gammaproteobacteria</taxon>
        <taxon>Aeromonadales</taxon>
        <taxon>Aeromonadaceae</taxon>
        <taxon>Aeromonas</taxon>
    </lineage>
</organism>
<dbReference type="PANTHER" id="PTHR35271">
    <property type="entry name" value="ABC TRANSPORTER, SUBSTRATE-BINDING LIPOPROTEIN-RELATED"/>
    <property type="match status" value="1"/>
</dbReference>
<feature type="signal peptide" evidence="1">
    <location>
        <begin position="1"/>
        <end position="20"/>
    </location>
</feature>
<name>A0A653L8S0_AERVE</name>
<dbReference type="AlphaFoldDB" id="A0A653L8S0"/>
<keyword evidence="1" id="KW-0732">Signal</keyword>
<dbReference type="InterPro" id="IPR007487">
    <property type="entry name" value="ABC_transpt-TYRBP-like"/>
</dbReference>
<dbReference type="EMBL" id="CABWLC010000018">
    <property type="protein sequence ID" value="VXA88059.1"/>
    <property type="molecule type" value="Genomic_DNA"/>
</dbReference>
<evidence type="ECO:0000313" key="2">
    <source>
        <dbReference type="EMBL" id="VXA88059.1"/>
    </source>
</evidence>
<proteinExistence type="predicted"/>